<dbReference type="EMBL" id="NSDM01000006">
    <property type="protein sequence ID" value="MDQ2585453.1"/>
    <property type="molecule type" value="Genomic_DNA"/>
</dbReference>
<evidence type="ECO:0000256" key="6">
    <source>
        <dbReference type="ARBA" id="ARBA00023136"/>
    </source>
</evidence>
<keyword evidence="2" id="KW-0813">Transport</keyword>
<organism evidence="8 9">
    <name type="scientific">Saccharothrix yanglingensis</name>
    <dbReference type="NCBI Taxonomy" id="659496"/>
    <lineage>
        <taxon>Bacteria</taxon>
        <taxon>Bacillati</taxon>
        <taxon>Actinomycetota</taxon>
        <taxon>Actinomycetes</taxon>
        <taxon>Pseudonocardiales</taxon>
        <taxon>Pseudonocardiaceae</taxon>
        <taxon>Saccharothrix</taxon>
    </lineage>
</organism>
<keyword evidence="3" id="KW-1003">Cell membrane</keyword>
<dbReference type="RefSeq" id="WP_306746642.1">
    <property type="nucleotide sequence ID" value="NZ_NSDM01000006.1"/>
</dbReference>
<feature type="transmembrane region" description="Helical" evidence="7">
    <location>
        <begin position="218"/>
        <end position="241"/>
    </location>
</feature>
<evidence type="ECO:0000313" key="9">
    <source>
        <dbReference type="Proteomes" id="UP001225605"/>
    </source>
</evidence>
<feature type="transmembrane region" description="Helical" evidence="7">
    <location>
        <begin position="283"/>
        <end position="302"/>
    </location>
</feature>
<evidence type="ECO:0000256" key="2">
    <source>
        <dbReference type="ARBA" id="ARBA00022448"/>
    </source>
</evidence>
<feature type="transmembrane region" description="Helical" evidence="7">
    <location>
        <begin position="253"/>
        <end position="276"/>
    </location>
</feature>
<evidence type="ECO:0000256" key="5">
    <source>
        <dbReference type="ARBA" id="ARBA00022989"/>
    </source>
</evidence>
<dbReference type="Gene3D" id="1.20.1250.20">
    <property type="entry name" value="MFS general substrate transporter like domains"/>
    <property type="match status" value="1"/>
</dbReference>
<dbReference type="CDD" id="cd06173">
    <property type="entry name" value="MFS_MefA_like"/>
    <property type="match status" value="1"/>
</dbReference>
<feature type="transmembrane region" description="Helical" evidence="7">
    <location>
        <begin position="308"/>
        <end position="327"/>
    </location>
</feature>
<proteinExistence type="predicted"/>
<keyword evidence="4 7" id="KW-0812">Transmembrane</keyword>
<dbReference type="PANTHER" id="PTHR23513">
    <property type="entry name" value="INTEGRAL MEMBRANE EFFLUX PROTEIN-RELATED"/>
    <property type="match status" value="1"/>
</dbReference>
<evidence type="ECO:0000313" key="8">
    <source>
        <dbReference type="EMBL" id="MDQ2585453.1"/>
    </source>
</evidence>
<gene>
    <name evidence="8" type="ORF">CKY47_15990</name>
</gene>
<dbReference type="InterPro" id="IPR036259">
    <property type="entry name" value="MFS_trans_sf"/>
</dbReference>
<accession>A0ABU0X136</accession>
<feature type="transmembrane region" description="Helical" evidence="7">
    <location>
        <begin position="144"/>
        <end position="167"/>
    </location>
</feature>
<keyword evidence="6 7" id="KW-0472">Membrane</keyword>
<feature type="transmembrane region" description="Helical" evidence="7">
    <location>
        <begin position="348"/>
        <end position="366"/>
    </location>
</feature>
<sequence length="411" mass="42377">MGRAPLAPLREKPFRIYFAGRLVSTLGGTVAPIALAFAVLDLSGSATDLGLVLAAGVVPQLLFLLVGGVVADRLPRGRVLVLGNAVSGLVQAGTAAALLTGHAPLWLLIALHAVLGTAGAFLHPAAQGIVPQLVGVAQLHQANALLRVSSNALRVLGPAVGGVAVALVGPAWAIAWDAATYLAAAVVLGRLRVPLPPKRSADFLADLREGWSEFWSRTWLWAIVLQFSVVNAVWVGGFSLLGPVVADRELGGAASWGVIGAGLAVGLVAGGVLVVWWRPRRPLLVGTLGVLLDVVPLLALAWSDSVVLLTAAAAVAGVGVEVFSVCWSTALQERVPGDRLSRVSSYDMLFSFMFMPLGYLLAGPVAERVGTAPTLVACSAVVVVATLAVLLSRDVRTMRGATDVAPETAVT</sequence>
<feature type="transmembrane region" description="Helical" evidence="7">
    <location>
        <begin position="21"/>
        <end position="40"/>
    </location>
</feature>
<protein>
    <submittedName>
        <fullName evidence="8">MFS transporter</fullName>
    </submittedName>
</protein>
<comment type="caution">
    <text evidence="8">The sequence shown here is derived from an EMBL/GenBank/DDBJ whole genome shotgun (WGS) entry which is preliminary data.</text>
</comment>
<evidence type="ECO:0000256" key="3">
    <source>
        <dbReference type="ARBA" id="ARBA00022475"/>
    </source>
</evidence>
<feature type="transmembrane region" description="Helical" evidence="7">
    <location>
        <begin position="372"/>
        <end position="391"/>
    </location>
</feature>
<evidence type="ECO:0000256" key="7">
    <source>
        <dbReference type="SAM" id="Phobius"/>
    </source>
</evidence>
<evidence type="ECO:0000256" key="1">
    <source>
        <dbReference type="ARBA" id="ARBA00004651"/>
    </source>
</evidence>
<dbReference type="Pfam" id="PF05977">
    <property type="entry name" value="MFS_3"/>
    <property type="match status" value="1"/>
</dbReference>
<dbReference type="PANTHER" id="PTHR23513:SF11">
    <property type="entry name" value="STAPHYLOFERRIN A TRANSPORTER"/>
    <property type="match status" value="1"/>
</dbReference>
<evidence type="ECO:0000256" key="4">
    <source>
        <dbReference type="ARBA" id="ARBA00022692"/>
    </source>
</evidence>
<name>A0ABU0X136_9PSEU</name>
<feature type="transmembrane region" description="Helical" evidence="7">
    <location>
        <begin position="52"/>
        <end position="72"/>
    </location>
</feature>
<keyword evidence="9" id="KW-1185">Reference proteome</keyword>
<reference evidence="8 9" key="1">
    <citation type="submission" date="2017-06" db="EMBL/GenBank/DDBJ databases">
        <title>Cultured bacterium strain Saccharothrix yanglingensis Hhs.015.</title>
        <authorList>
            <person name="Xia Y."/>
        </authorList>
    </citation>
    <scope>NUCLEOTIDE SEQUENCE [LARGE SCALE GENOMIC DNA]</scope>
    <source>
        <strain evidence="8 9">Hhs.015</strain>
    </source>
</reference>
<dbReference type="SUPFAM" id="SSF103473">
    <property type="entry name" value="MFS general substrate transporter"/>
    <property type="match status" value="1"/>
</dbReference>
<keyword evidence="5 7" id="KW-1133">Transmembrane helix</keyword>
<dbReference type="Proteomes" id="UP001225605">
    <property type="component" value="Unassembled WGS sequence"/>
</dbReference>
<comment type="subcellular location">
    <subcellularLocation>
        <location evidence="1">Cell membrane</location>
        <topology evidence="1">Multi-pass membrane protein</topology>
    </subcellularLocation>
</comment>
<dbReference type="InterPro" id="IPR010290">
    <property type="entry name" value="TM_effector"/>
</dbReference>